<dbReference type="PROSITE" id="PS51257">
    <property type="entry name" value="PROKAR_LIPOPROTEIN"/>
    <property type="match status" value="1"/>
</dbReference>
<dbReference type="RefSeq" id="XP_005841571.1">
    <property type="nucleotide sequence ID" value="XM_005841514.1"/>
</dbReference>
<feature type="transmembrane region" description="Helical" evidence="2">
    <location>
        <begin position="431"/>
        <end position="452"/>
    </location>
</feature>
<keyword evidence="2" id="KW-0812">Transmembrane</keyword>
<feature type="transmembrane region" description="Helical" evidence="2">
    <location>
        <begin position="473"/>
        <end position="496"/>
    </location>
</feature>
<protein>
    <recommendedName>
        <fullName evidence="7">EGF-like domain-containing protein</fullName>
    </recommendedName>
</protein>
<dbReference type="PaxDb" id="55529-EKX54591"/>
<organism evidence="4">
    <name type="scientific">Guillardia theta (strain CCMP2712)</name>
    <name type="common">Cryptophyte</name>
    <dbReference type="NCBI Taxonomy" id="905079"/>
    <lineage>
        <taxon>Eukaryota</taxon>
        <taxon>Cryptophyceae</taxon>
        <taxon>Pyrenomonadales</taxon>
        <taxon>Geminigeraceae</taxon>
        <taxon>Guillardia</taxon>
    </lineage>
</organism>
<dbReference type="EnsemblProtists" id="EKX54591">
    <property type="protein sequence ID" value="EKX54591"/>
    <property type="gene ID" value="GUITHDRAFT_100066"/>
</dbReference>
<feature type="compositionally biased region" description="Polar residues" evidence="1">
    <location>
        <begin position="856"/>
        <end position="886"/>
    </location>
</feature>
<keyword evidence="2" id="KW-1133">Transmembrane helix</keyword>
<accession>L1K160</accession>
<sequence length="954" mass="105766">MAFERWSWCSFTILVFLAACDGEQMCPAPDTTLVCSRCPNACPGPECAQLSYGSKCAGGSWLNINSTFMSLNCAPPPGLPAEKYPAPLITSPQVKVPLSCEGQIKKGLWPFDADNMTFSLETMFQVDSSQTADVYTSCLEVSLQPTESGASDLVNTDEALACPVTSSQLASYAYSGLSLFVCLGTKLSLDPYCRQGRWVEVITGACVGERVFGDIELTDPGTRLLMRVGGPTNITGCQTKWKADVTRTKGGCRSLHQGYGSCCISSCVRGYRLLPNSCQCICPAGYAGILCEKTEPHLDIVLTVFNITQADWVVLNTNSIGKGQMQNQYKVVSAIADTLSIPRSRVEFGWADAPASRRREFSSESPAGSQVSVADPGRRASQRCDSPDVSVANSRGISMLKIRLLSTFEYELPLLSQKFSANVESGAFENAFGASGLYICIISSQITFYNAFAYELQSKTLVQKAQGITISDVILIVFSILGALTALFYLFLYYMIHRSHTRDATEHLRKYKPVQPLFSQALGWSFAHPITKEVIKLPSSVSRILENAYIFDWLQDGRTNVKLTVPLQGKWIADFSEMRAYETLHTSKFAITRIVDAITFGLDASALPQDHFYDDRTISVTEVTSYDESRNIGQVRKVISYNGKLRELKVDRPFIVIPTIGCQVQLGGKSGLGYYNLLPPGMDVYELDKFAIPPKPSVAHRKRMENWLHETREVARGRLAEEIHYPTSRPLPPTAQANLQSMAARMKLAQQASGEVEAQDPKHSEELVQMSGKELRDWQSRLHEDYVRSRDARDKILATKRRDRERMQIHSADSLTQIRDQVYLKELFNPDSGQEVLQEVGVRDASAENRVSLQRMESTMRDSSASSSLVLPRQTSGRGSFASRLQQMARASGITKVTNREVVEDEGNTDQRNDQSELSTRLGVPWDHTIREPASEVSSPNETPVRMILLFPSS</sequence>
<feature type="region of interest" description="Disordered" evidence="1">
    <location>
        <begin position="359"/>
        <end position="387"/>
    </location>
</feature>
<reference evidence="6" key="2">
    <citation type="submission" date="2012-11" db="EMBL/GenBank/DDBJ databases">
        <authorList>
            <person name="Kuo A."/>
            <person name="Curtis B.A."/>
            <person name="Tanifuji G."/>
            <person name="Burki F."/>
            <person name="Gruber A."/>
            <person name="Irimia M."/>
            <person name="Maruyama S."/>
            <person name="Arias M.C."/>
            <person name="Ball S.G."/>
            <person name="Gile G.H."/>
            <person name="Hirakawa Y."/>
            <person name="Hopkins J.F."/>
            <person name="Rensing S.A."/>
            <person name="Schmutz J."/>
            <person name="Symeonidi A."/>
            <person name="Elias M."/>
            <person name="Eveleigh R.J."/>
            <person name="Herman E.K."/>
            <person name="Klute M.J."/>
            <person name="Nakayama T."/>
            <person name="Obornik M."/>
            <person name="Reyes-Prieto A."/>
            <person name="Armbrust E.V."/>
            <person name="Aves S.J."/>
            <person name="Beiko R.G."/>
            <person name="Coutinho P."/>
            <person name="Dacks J.B."/>
            <person name="Durnford D.G."/>
            <person name="Fast N.M."/>
            <person name="Green B.R."/>
            <person name="Grisdale C."/>
            <person name="Hempe F."/>
            <person name="Henrissat B."/>
            <person name="Hoppner M.P."/>
            <person name="Ishida K.-I."/>
            <person name="Kim E."/>
            <person name="Koreny L."/>
            <person name="Kroth P.G."/>
            <person name="Liu Y."/>
            <person name="Malik S.-B."/>
            <person name="Maier U.G."/>
            <person name="McRose D."/>
            <person name="Mock T."/>
            <person name="Neilson J.A."/>
            <person name="Onodera N.T."/>
            <person name="Poole A.M."/>
            <person name="Pritham E.J."/>
            <person name="Richards T.A."/>
            <person name="Rocap G."/>
            <person name="Roy S.W."/>
            <person name="Sarai C."/>
            <person name="Schaack S."/>
            <person name="Shirato S."/>
            <person name="Slamovits C.H."/>
            <person name="Spencer D.F."/>
            <person name="Suzuki S."/>
            <person name="Worden A.Z."/>
            <person name="Zauner S."/>
            <person name="Barry K."/>
            <person name="Bell C."/>
            <person name="Bharti A.K."/>
            <person name="Crow J.A."/>
            <person name="Grimwood J."/>
            <person name="Kramer R."/>
            <person name="Lindquist E."/>
            <person name="Lucas S."/>
            <person name="Salamov A."/>
            <person name="McFadden G.I."/>
            <person name="Lane C.E."/>
            <person name="Keeling P.J."/>
            <person name="Gray M.W."/>
            <person name="Grigoriev I.V."/>
            <person name="Archibald J.M."/>
        </authorList>
    </citation>
    <scope>NUCLEOTIDE SEQUENCE</scope>
    <source>
        <strain evidence="6">CCMP2712</strain>
    </source>
</reference>
<dbReference type="Proteomes" id="UP000011087">
    <property type="component" value="Unassembled WGS sequence"/>
</dbReference>
<proteinExistence type="predicted"/>
<dbReference type="HOGENOM" id="CLU_309160_0_0_1"/>
<evidence type="ECO:0000313" key="4">
    <source>
        <dbReference type="EMBL" id="EKX54591.1"/>
    </source>
</evidence>
<dbReference type="EMBL" id="JH992967">
    <property type="protein sequence ID" value="EKX54591.1"/>
    <property type="molecule type" value="Genomic_DNA"/>
</dbReference>
<dbReference type="GeneID" id="17311233"/>
<reference evidence="4 6" key="1">
    <citation type="journal article" date="2012" name="Nature">
        <title>Algal genomes reveal evolutionary mosaicism and the fate of nucleomorphs.</title>
        <authorList>
            <consortium name="DOE Joint Genome Institute"/>
            <person name="Curtis B.A."/>
            <person name="Tanifuji G."/>
            <person name="Burki F."/>
            <person name="Gruber A."/>
            <person name="Irimia M."/>
            <person name="Maruyama S."/>
            <person name="Arias M.C."/>
            <person name="Ball S.G."/>
            <person name="Gile G.H."/>
            <person name="Hirakawa Y."/>
            <person name="Hopkins J.F."/>
            <person name="Kuo A."/>
            <person name="Rensing S.A."/>
            <person name="Schmutz J."/>
            <person name="Symeonidi A."/>
            <person name="Elias M."/>
            <person name="Eveleigh R.J."/>
            <person name="Herman E.K."/>
            <person name="Klute M.J."/>
            <person name="Nakayama T."/>
            <person name="Obornik M."/>
            <person name="Reyes-Prieto A."/>
            <person name="Armbrust E.V."/>
            <person name="Aves S.J."/>
            <person name="Beiko R.G."/>
            <person name="Coutinho P."/>
            <person name="Dacks J.B."/>
            <person name="Durnford D.G."/>
            <person name="Fast N.M."/>
            <person name="Green B.R."/>
            <person name="Grisdale C.J."/>
            <person name="Hempel F."/>
            <person name="Henrissat B."/>
            <person name="Hoppner M.P."/>
            <person name="Ishida K."/>
            <person name="Kim E."/>
            <person name="Koreny L."/>
            <person name="Kroth P.G."/>
            <person name="Liu Y."/>
            <person name="Malik S.B."/>
            <person name="Maier U.G."/>
            <person name="McRose D."/>
            <person name="Mock T."/>
            <person name="Neilson J.A."/>
            <person name="Onodera N.T."/>
            <person name="Poole A.M."/>
            <person name="Pritham E.J."/>
            <person name="Richards T.A."/>
            <person name="Rocap G."/>
            <person name="Roy S.W."/>
            <person name="Sarai C."/>
            <person name="Schaack S."/>
            <person name="Shirato S."/>
            <person name="Slamovits C.H."/>
            <person name="Spencer D.F."/>
            <person name="Suzuki S."/>
            <person name="Worden A.Z."/>
            <person name="Zauner S."/>
            <person name="Barry K."/>
            <person name="Bell C."/>
            <person name="Bharti A.K."/>
            <person name="Crow J.A."/>
            <person name="Grimwood J."/>
            <person name="Kramer R."/>
            <person name="Lindquist E."/>
            <person name="Lucas S."/>
            <person name="Salamov A."/>
            <person name="McFadden G.I."/>
            <person name="Lane C.E."/>
            <person name="Keeling P.J."/>
            <person name="Gray M.W."/>
            <person name="Grigoriev I.V."/>
            <person name="Archibald J.M."/>
        </authorList>
    </citation>
    <scope>NUCLEOTIDE SEQUENCE</scope>
    <source>
        <strain evidence="4 6">CCMP2712</strain>
    </source>
</reference>
<keyword evidence="3" id="KW-0732">Signal</keyword>
<gene>
    <name evidence="4" type="ORF">GUITHDRAFT_100066</name>
</gene>
<keyword evidence="2" id="KW-0472">Membrane</keyword>
<name>L1K160_GUITC</name>
<evidence type="ECO:0008006" key="7">
    <source>
        <dbReference type="Google" id="ProtNLM"/>
    </source>
</evidence>
<dbReference type="OrthoDB" id="10593662at2759"/>
<dbReference type="KEGG" id="gtt:GUITHDRAFT_100066"/>
<evidence type="ECO:0000256" key="2">
    <source>
        <dbReference type="SAM" id="Phobius"/>
    </source>
</evidence>
<feature type="compositionally biased region" description="Polar residues" evidence="1">
    <location>
        <begin position="363"/>
        <end position="372"/>
    </location>
</feature>
<feature type="chain" id="PRO_5008772026" description="EGF-like domain-containing protein" evidence="3">
    <location>
        <begin position="23"/>
        <end position="954"/>
    </location>
</feature>
<evidence type="ECO:0000313" key="5">
    <source>
        <dbReference type="EnsemblProtists" id="EKX54591"/>
    </source>
</evidence>
<reference evidence="5" key="3">
    <citation type="submission" date="2015-06" db="UniProtKB">
        <authorList>
            <consortium name="EnsemblProtists"/>
        </authorList>
    </citation>
    <scope>IDENTIFICATION</scope>
</reference>
<keyword evidence="6" id="KW-1185">Reference proteome</keyword>
<evidence type="ECO:0000313" key="6">
    <source>
        <dbReference type="Proteomes" id="UP000011087"/>
    </source>
</evidence>
<evidence type="ECO:0000256" key="3">
    <source>
        <dbReference type="SAM" id="SignalP"/>
    </source>
</evidence>
<evidence type="ECO:0000256" key="1">
    <source>
        <dbReference type="SAM" id="MobiDB-lite"/>
    </source>
</evidence>
<feature type="region of interest" description="Disordered" evidence="1">
    <location>
        <begin position="856"/>
        <end position="923"/>
    </location>
</feature>
<dbReference type="AlphaFoldDB" id="L1K160"/>
<feature type="signal peptide" evidence="3">
    <location>
        <begin position="1"/>
        <end position="22"/>
    </location>
</feature>